<evidence type="ECO:0000256" key="1">
    <source>
        <dbReference type="SAM" id="MobiDB-lite"/>
    </source>
</evidence>
<reference evidence="4" key="1">
    <citation type="submission" date="2018-02" db="EMBL/GenBank/DDBJ databases">
        <authorList>
            <person name="Clavel T."/>
            <person name="Strowig T."/>
        </authorList>
    </citation>
    <scope>NUCLEOTIDE SEQUENCE [LARGE SCALE GENOMIC DNA]</scope>
    <source>
        <strain evidence="4">DSM 100764</strain>
    </source>
</reference>
<dbReference type="EMBL" id="PUBV01000012">
    <property type="protein sequence ID" value="PWB07467.1"/>
    <property type="molecule type" value="Genomic_DNA"/>
</dbReference>
<feature type="chain" id="PRO_5016129690" description="T9SS C-terminal target domain-containing protein" evidence="2">
    <location>
        <begin position="23"/>
        <end position="1737"/>
    </location>
</feature>
<evidence type="ECO:0000313" key="3">
    <source>
        <dbReference type="EMBL" id="PWB07467.1"/>
    </source>
</evidence>
<evidence type="ECO:0000256" key="2">
    <source>
        <dbReference type="SAM" id="SignalP"/>
    </source>
</evidence>
<dbReference type="Gene3D" id="2.60.40.10">
    <property type="entry name" value="Immunoglobulins"/>
    <property type="match status" value="1"/>
</dbReference>
<evidence type="ECO:0008006" key="5">
    <source>
        <dbReference type="Google" id="ProtNLM"/>
    </source>
</evidence>
<dbReference type="InterPro" id="IPR013783">
    <property type="entry name" value="Ig-like_fold"/>
</dbReference>
<dbReference type="Proteomes" id="UP000244925">
    <property type="component" value="Unassembled WGS sequence"/>
</dbReference>
<organism evidence="3 4">
    <name type="scientific">Paramuribaculum intestinale</name>
    <dbReference type="NCBI Taxonomy" id="2094151"/>
    <lineage>
        <taxon>Bacteria</taxon>
        <taxon>Pseudomonadati</taxon>
        <taxon>Bacteroidota</taxon>
        <taxon>Bacteroidia</taxon>
        <taxon>Bacteroidales</taxon>
        <taxon>Muribaculaceae</taxon>
        <taxon>Paramuribaculum</taxon>
    </lineage>
</organism>
<comment type="caution">
    <text evidence="3">The sequence shown here is derived from an EMBL/GenBank/DDBJ whole genome shotgun (WGS) entry which is preliminary data.</text>
</comment>
<feature type="signal peptide" evidence="2">
    <location>
        <begin position="1"/>
        <end position="22"/>
    </location>
</feature>
<dbReference type="RefSeq" id="WP_107036046.1">
    <property type="nucleotide sequence ID" value="NZ_PUBV01000012.1"/>
</dbReference>
<sequence>MKRFLLTLLGVAALCGLSPHHAAAQTDHSAKTFTITINANAYNNGYIWAGKRVKAAQPNINEAENKSDLTIDETDPVIQLSASPSNAYGFGQIQFKQAKNEDILTLDFDFSKCSKDGSSPVKNTNQLSASQMNFGPKTSTTPSAAMRLSMGENKTIKKVVITFDPNKAGLVGIGKSASFDEYVASVRSLGSSDKSSTFICTPDLGSASGNYRYITGVTYEASGLYGSSEPLCLQMLKSTDFGVLVIKKIEVTYYDNSDGWVPKYDNSISFGKPYGDKIYYRESATNEFTGEWNEATTLFESGKGFVQTRIGKAITTFIPPTKPKTNQKTVIIDPDKYIIGTTIGVKFHTTIENAADDNLYYGISYFIDNHTGNKNMQSSARMALTRPTGASAADGTMITRYINAQGITPENSSITVSTSPNNNPWSVSSATTNQKNGTEVVAGFDIVTLSYTSNSESANQTPMTPIDVIPSGAIKSPATGIYNLLVEEIDVEATTNSACIYPDAKIYYIIGNQALDNDSFDKSKATLLPEGGKIHINHDCVLSIRTYAQHENTERASNVINRQFKRVETLNVTNTNQLLDKTYKGKTVRLDFPLQILASGYLTASPKELNIYTRDTLGTAVRIVTRISENITSSTAATRLFPGNAFKGINAQTIATWPFCPAGGVVGTLQFDEQDRPIIVLKDEDNNIDNFEYCHTGASIYPSAAIKQNASVFVRETFVGNRRNKLSADDYGKYVYVVATYNTTDQTFTLVGTTETIPTRISTNTGFLNCNPGSTYSPAATASLTDNVEYALTGIVEYDSDKQEYYIMPRAINQMPARPKVTTESIANFTQVIDSQEEEDGTAGSATIKLVTKMKLNFTNATASSQYYYFSYFNLITNTFSTDAVTYAAGNKTINLTSANFDENKQIVFTACVQGSSSSNAPFYVSDPYTFTVSDVISKAPVFNSIAEVKKELSGKTADELKDKYYKVASKMVVLGFDDTNKYMYLRDAESDGYIVAYSKKGWDYTDYRFVHGSFHDGTTSRSIYKNPRIGDQITEVTFTPKDESGVAIADVSGLEGKFVPGNIYTVGYQYGYIKGHSYSGVDKNNDPDKTIWGDLEYAEPMYKNHMERLGAPIRKDLCYDASNEADAAKLTFDDSNIADYVAINNVKLTANEDTDPVFSTTGLGTNLEIDWSLLPAAESTAALAEDGDETEEPAAKDVKAEIIKAYNDAKTEGKDIYFNIQGHIFKNADASGYALKIKDYSITEAAPLPTVKVTAEGNEIVATPDADDASKLAASFIKTVSVSSPDAELEDADFEILMSINGGEYEAYDAAKLAGFDTHNTTVAFKCPLRPGYLAGDRITTLTLSKDASDVNTLAEMAGGDNANDLYHFRSHLKVVAAAEGTVMAADKEGNLAVVAAAPAEAEEGKYLADIVLVRNSKNTASLHEIDADAKLLDEDESYAIATPAPATLFGVTVAEGNATDAEGNTYAIDPTFAAIPEGDAEAWKLTGYVLADDNDKPVIYLTASQAIHRVALPVITPAEAAFLDKTTVSITCDTEGAAIEYSLDGGKTWNPYTGAFDATASGEILARATADDMLPSHEAKASVVREYLSGDVTITVDEQEALTVITINGPAGAAIYYSLDGAAEKLYNGPLTLTNDTQAVINGQIKAYALESGKRPGAESVKDYQIKFKPEVTGIDGVEADQEAGSVRVEGNSIIVPEGAQTFDIAGRRVNPQGLPRGIYIVRLASGKAVKAVVK</sequence>
<accession>A0A2V1IX79</accession>
<name>A0A2V1IX79_9BACT</name>
<feature type="region of interest" description="Disordered" evidence="1">
    <location>
        <begin position="412"/>
        <end position="432"/>
    </location>
</feature>
<proteinExistence type="predicted"/>
<protein>
    <recommendedName>
        <fullName evidence="5">T9SS C-terminal target domain-containing protein</fullName>
    </recommendedName>
</protein>
<keyword evidence="2" id="KW-0732">Signal</keyword>
<evidence type="ECO:0000313" key="4">
    <source>
        <dbReference type="Proteomes" id="UP000244925"/>
    </source>
</evidence>
<keyword evidence="4" id="KW-1185">Reference proteome</keyword>
<gene>
    <name evidence="3" type="ORF">C5O25_07080</name>
</gene>